<dbReference type="EMBL" id="VFOW01000001">
    <property type="protein sequence ID" value="TQL74708.1"/>
    <property type="molecule type" value="Genomic_DNA"/>
</dbReference>
<dbReference type="PROSITE" id="PS50929">
    <property type="entry name" value="ABC_TM1F"/>
    <property type="match status" value="1"/>
</dbReference>
<evidence type="ECO:0000259" key="9">
    <source>
        <dbReference type="PROSITE" id="PS50929"/>
    </source>
</evidence>
<dbReference type="InterPro" id="IPR003593">
    <property type="entry name" value="AAA+_ATPase"/>
</dbReference>
<dbReference type="InParanoid" id="A0A543AQ69"/>
<keyword evidence="6 7" id="KW-0472">Membrane</keyword>
<sequence length="583" mass="61781">MRDLMAAAGLVIRIAWRTGPLAVVFTCGEIVSTVLRFLQPAMLALIVDGIVDHRLAPLLWGSGLLIASLAFGGALEAVAVAHRVKLIADIGYAFDRELMTALSRIDTLDQLEQPRLSRAIGKAADRADAMGFCFNGVMSVVIQAAAPITSIGVAVAIDPRLAILTIAGVPVVLVANRVTRLRDRADDDAQPHAARASAWAGLVGDPDARAERSVFGLWSWYRTNLRLSITRRDAAFFAPARVDAIGSLIAEVFYLACVAAVLVWIAGDGTAVSAGAMAAALLVSLDLRGTLGALRFALTGFGPALRSAVALREVREAASRSTAQPDGRTRLGDRVRLRGVSYRHPAAERAALRDIDLTIAPGEVVAVVGANGAGKSTLIELLLRLRHPNAGESTLPAGRAAMVAQNFGRFEFTIAQSVTLGQPTDVESVRRGLELASPRAFWNDHPDGLDQQLGSAWPTGIDLSQGQWQAVAAARCLRVDEPELVVLDEPTSALDPETHEIVAGRYLAAARGVADRGGVAILVTHRMSMPRLADRIVVLHDGEVAEVGGHDELMALDGRYATAYRAAVAGFLEPGHASRDPVA</sequence>
<dbReference type="GO" id="GO:0005524">
    <property type="term" value="F:ATP binding"/>
    <property type="evidence" value="ECO:0007669"/>
    <property type="project" value="UniProtKB-KW"/>
</dbReference>
<reference evidence="10 11" key="1">
    <citation type="submission" date="2019-06" db="EMBL/GenBank/DDBJ databases">
        <title>Sequencing the genomes of 1000 actinobacteria strains.</title>
        <authorList>
            <person name="Klenk H.-P."/>
        </authorList>
    </citation>
    <scope>NUCLEOTIDE SEQUENCE [LARGE SCALE GENOMIC DNA]</scope>
    <source>
        <strain evidence="10 11">DSM 45928</strain>
    </source>
</reference>
<comment type="caution">
    <text evidence="10">The sequence shown here is derived from an EMBL/GenBank/DDBJ whole genome shotgun (WGS) entry which is preliminary data.</text>
</comment>
<feature type="transmembrane region" description="Helical" evidence="7">
    <location>
        <begin position="244"/>
        <end position="265"/>
    </location>
</feature>
<dbReference type="SMART" id="SM00382">
    <property type="entry name" value="AAA"/>
    <property type="match status" value="1"/>
</dbReference>
<dbReference type="PANTHER" id="PTHR24221:SF654">
    <property type="entry name" value="ATP-BINDING CASSETTE SUB-FAMILY B MEMBER 6"/>
    <property type="match status" value="1"/>
</dbReference>
<evidence type="ECO:0000256" key="6">
    <source>
        <dbReference type="ARBA" id="ARBA00023136"/>
    </source>
</evidence>
<dbReference type="AlphaFoldDB" id="A0A543AQ69"/>
<comment type="subcellular location">
    <subcellularLocation>
        <location evidence="1">Cell membrane</location>
        <topology evidence="1">Multi-pass membrane protein</topology>
    </subcellularLocation>
</comment>
<dbReference type="GO" id="GO:0005886">
    <property type="term" value="C:plasma membrane"/>
    <property type="evidence" value="ECO:0007669"/>
    <property type="project" value="UniProtKB-SubCell"/>
</dbReference>
<evidence type="ECO:0000256" key="3">
    <source>
        <dbReference type="ARBA" id="ARBA00022741"/>
    </source>
</evidence>
<dbReference type="InterPro" id="IPR003439">
    <property type="entry name" value="ABC_transporter-like_ATP-bd"/>
</dbReference>
<dbReference type="Proteomes" id="UP000317043">
    <property type="component" value="Unassembled WGS sequence"/>
</dbReference>
<dbReference type="GO" id="GO:0034040">
    <property type="term" value="F:ATPase-coupled lipid transmembrane transporter activity"/>
    <property type="evidence" value="ECO:0007669"/>
    <property type="project" value="TreeGrafter"/>
</dbReference>
<dbReference type="InterPro" id="IPR027417">
    <property type="entry name" value="P-loop_NTPase"/>
</dbReference>
<evidence type="ECO:0000256" key="1">
    <source>
        <dbReference type="ARBA" id="ARBA00004651"/>
    </source>
</evidence>
<dbReference type="InterPro" id="IPR036640">
    <property type="entry name" value="ABC1_TM_sf"/>
</dbReference>
<keyword evidence="5 7" id="KW-1133">Transmembrane helix</keyword>
<feature type="transmembrane region" description="Helical" evidence="7">
    <location>
        <begin position="132"/>
        <end position="155"/>
    </location>
</feature>
<accession>A0A543AQ69</accession>
<dbReference type="GO" id="GO:0140359">
    <property type="term" value="F:ABC-type transporter activity"/>
    <property type="evidence" value="ECO:0007669"/>
    <property type="project" value="InterPro"/>
</dbReference>
<evidence type="ECO:0000259" key="8">
    <source>
        <dbReference type="PROSITE" id="PS50893"/>
    </source>
</evidence>
<dbReference type="SUPFAM" id="SSF90123">
    <property type="entry name" value="ABC transporter transmembrane region"/>
    <property type="match status" value="1"/>
</dbReference>
<organism evidence="10 11">
    <name type="scientific">Stackebrandtia endophytica</name>
    <dbReference type="NCBI Taxonomy" id="1496996"/>
    <lineage>
        <taxon>Bacteria</taxon>
        <taxon>Bacillati</taxon>
        <taxon>Actinomycetota</taxon>
        <taxon>Actinomycetes</taxon>
        <taxon>Glycomycetales</taxon>
        <taxon>Glycomycetaceae</taxon>
        <taxon>Stackebrandtia</taxon>
    </lineage>
</organism>
<dbReference type="SUPFAM" id="SSF52540">
    <property type="entry name" value="P-loop containing nucleoside triphosphate hydrolases"/>
    <property type="match status" value="1"/>
</dbReference>
<dbReference type="Gene3D" id="3.40.50.300">
    <property type="entry name" value="P-loop containing nucleotide triphosphate hydrolases"/>
    <property type="match status" value="1"/>
</dbReference>
<evidence type="ECO:0000313" key="10">
    <source>
        <dbReference type="EMBL" id="TQL74708.1"/>
    </source>
</evidence>
<dbReference type="InterPro" id="IPR039421">
    <property type="entry name" value="Type_1_exporter"/>
</dbReference>
<feature type="domain" description="ABC transmembrane type-1" evidence="9">
    <location>
        <begin position="30"/>
        <end position="182"/>
    </location>
</feature>
<keyword evidence="11" id="KW-1185">Reference proteome</keyword>
<feature type="transmembrane region" description="Helical" evidence="7">
    <location>
        <begin position="161"/>
        <end position="178"/>
    </location>
</feature>
<feature type="transmembrane region" description="Helical" evidence="7">
    <location>
        <begin position="58"/>
        <end position="81"/>
    </location>
</feature>
<keyword evidence="3" id="KW-0547">Nucleotide-binding</keyword>
<dbReference type="OrthoDB" id="3801191at2"/>
<dbReference type="PANTHER" id="PTHR24221">
    <property type="entry name" value="ATP-BINDING CASSETTE SUB-FAMILY B"/>
    <property type="match status" value="1"/>
</dbReference>
<keyword evidence="2 7" id="KW-0812">Transmembrane</keyword>
<dbReference type="RefSeq" id="WP_142034007.1">
    <property type="nucleotide sequence ID" value="NZ_JBHTGS010000002.1"/>
</dbReference>
<proteinExistence type="predicted"/>
<protein>
    <submittedName>
        <fullName evidence="10">ATP-binding cassette subfamily B protein</fullName>
    </submittedName>
</protein>
<feature type="transmembrane region" description="Helical" evidence="7">
    <location>
        <begin position="21"/>
        <end position="38"/>
    </location>
</feature>
<evidence type="ECO:0000313" key="11">
    <source>
        <dbReference type="Proteomes" id="UP000317043"/>
    </source>
</evidence>
<dbReference type="Gene3D" id="1.20.1560.10">
    <property type="entry name" value="ABC transporter type 1, transmembrane domain"/>
    <property type="match status" value="1"/>
</dbReference>
<feature type="domain" description="ABC transporter" evidence="8">
    <location>
        <begin position="335"/>
        <end position="566"/>
    </location>
</feature>
<name>A0A543AQ69_9ACTN</name>
<evidence type="ECO:0000256" key="2">
    <source>
        <dbReference type="ARBA" id="ARBA00022692"/>
    </source>
</evidence>
<evidence type="ECO:0000256" key="5">
    <source>
        <dbReference type="ARBA" id="ARBA00022989"/>
    </source>
</evidence>
<gene>
    <name evidence="10" type="ORF">FB566_0194</name>
</gene>
<dbReference type="Pfam" id="PF00005">
    <property type="entry name" value="ABC_tran"/>
    <property type="match status" value="1"/>
</dbReference>
<dbReference type="InterPro" id="IPR011527">
    <property type="entry name" value="ABC1_TM_dom"/>
</dbReference>
<evidence type="ECO:0000256" key="4">
    <source>
        <dbReference type="ARBA" id="ARBA00022840"/>
    </source>
</evidence>
<keyword evidence="4 10" id="KW-0067">ATP-binding</keyword>
<dbReference type="GO" id="GO:0016887">
    <property type="term" value="F:ATP hydrolysis activity"/>
    <property type="evidence" value="ECO:0007669"/>
    <property type="project" value="InterPro"/>
</dbReference>
<evidence type="ECO:0000256" key="7">
    <source>
        <dbReference type="SAM" id="Phobius"/>
    </source>
</evidence>
<dbReference type="PROSITE" id="PS50893">
    <property type="entry name" value="ABC_TRANSPORTER_2"/>
    <property type="match status" value="1"/>
</dbReference>